<keyword evidence="2" id="KW-1185">Reference proteome</keyword>
<organism evidence="1 2">
    <name type="scientific">Ophiocordyceps sinensis</name>
    <dbReference type="NCBI Taxonomy" id="72228"/>
    <lineage>
        <taxon>Eukaryota</taxon>
        <taxon>Fungi</taxon>
        <taxon>Dikarya</taxon>
        <taxon>Ascomycota</taxon>
        <taxon>Pezizomycotina</taxon>
        <taxon>Sordariomycetes</taxon>
        <taxon>Hypocreomycetidae</taxon>
        <taxon>Hypocreales</taxon>
        <taxon>Ophiocordycipitaceae</taxon>
        <taxon>Ophiocordyceps</taxon>
    </lineage>
</organism>
<protein>
    <submittedName>
        <fullName evidence="1">Uncharacterized protein</fullName>
    </submittedName>
</protein>
<dbReference type="AlphaFoldDB" id="A0A8H4PPZ8"/>
<gene>
    <name evidence="1" type="ORF">G6O67_004713</name>
</gene>
<proteinExistence type="predicted"/>
<sequence>MIPATKVDQRLPPTFRNFAYGSPTACWPGTTVENRNPQVAYPESASTDPAGAVAGSSSQVRDAASSLSDARRAGRKGQSSQVAGVKRHLSASVREPGVRFVAADRTGKLVGLGFHLDFIWSTRLNVLVAHPDVILGKRLIFRNARLSVIRSKSFVVLGLPLYRRVNVKCKRGVVRYLLGRHVLGVEGLSRGVACVMDGCMVCRVVCCFVHVASRIVVRRALRGRDLGILLELGRPGMVVQVVIGLKVDILHPVLVVGGKRRLLTKVDILHPVLVGGGKGRLLTVHDGSLPMNGYRASNNAISDGDREQRKK</sequence>
<evidence type="ECO:0000313" key="1">
    <source>
        <dbReference type="EMBL" id="KAF4508313.1"/>
    </source>
</evidence>
<accession>A0A8H4PPZ8</accession>
<dbReference type="EMBL" id="JAAVMX010000005">
    <property type="protein sequence ID" value="KAF4508313.1"/>
    <property type="molecule type" value="Genomic_DNA"/>
</dbReference>
<dbReference type="Proteomes" id="UP000557566">
    <property type="component" value="Unassembled WGS sequence"/>
</dbReference>
<reference evidence="1 2" key="1">
    <citation type="journal article" date="2020" name="Genome Biol. Evol.">
        <title>A new high-quality draft genome assembly of the Chinese cordyceps Ophiocordyceps sinensis.</title>
        <authorList>
            <person name="Shu R."/>
            <person name="Zhang J."/>
            <person name="Meng Q."/>
            <person name="Zhang H."/>
            <person name="Zhou G."/>
            <person name="Li M."/>
            <person name="Wu P."/>
            <person name="Zhao Y."/>
            <person name="Chen C."/>
            <person name="Qin Q."/>
        </authorList>
    </citation>
    <scope>NUCLEOTIDE SEQUENCE [LARGE SCALE GENOMIC DNA]</scope>
    <source>
        <strain evidence="1 2">IOZ07</strain>
    </source>
</reference>
<evidence type="ECO:0000313" key="2">
    <source>
        <dbReference type="Proteomes" id="UP000557566"/>
    </source>
</evidence>
<comment type="caution">
    <text evidence="1">The sequence shown here is derived from an EMBL/GenBank/DDBJ whole genome shotgun (WGS) entry which is preliminary data.</text>
</comment>
<name>A0A8H4PPZ8_9HYPO</name>